<evidence type="ECO:0000313" key="2">
    <source>
        <dbReference type="EMBL" id="GIM02727.1"/>
    </source>
</evidence>
<feature type="compositionally biased region" description="Low complexity" evidence="1">
    <location>
        <begin position="339"/>
        <end position="363"/>
    </location>
</feature>
<feature type="compositionally biased region" description="Polar residues" evidence="1">
    <location>
        <begin position="136"/>
        <end position="154"/>
    </location>
</feature>
<gene>
    <name evidence="2" type="ORF">Vretimale_7585</name>
</gene>
<feature type="compositionally biased region" description="Basic and acidic residues" evidence="1">
    <location>
        <begin position="118"/>
        <end position="132"/>
    </location>
</feature>
<feature type="compositionally biased region" description="Polar residues" evidence="1">
    <location>
        <begin position="284"/>
        <end position="316"/>
    </location>
</feature>
<proteinExistence type="predicted"/>
<dbReference type="EMBL" id="BNCQ01000012">
    <property type="protein sequence ID" value="GIM02727.1"/>
    <property type="molecule type" value="Genomic_DNA"/>
</dbReference>
<evidence type="ECO:0000256" key="1">
    <source>
        <dbReference type="SAM" id="MobiDB-lite"/>
    </source>
</evidence>
<organism evidence="2 3">
    <name type="scientific">Volvox reticuliferus</name>
    <dbReference type="NCBI Taxonomy" id="1737510"/>
    <lineage>
        <taxon>Eukaryota</taxon>
        <taxon>Viridiplantae</taxon>
        <taxon>Chlorophyta</taxon>
        <taxon>core chlorophytes</taxon>
        <taxon>Chlorophyceae</taxon>
        <taxon>CS clade</taxon>
        <taxon>Chlamydomonadales</taxon>
        <taxon>Volvocaceae</taxon>
        <taxon>Volvox</taxon>
    </lineage>
</organism>
<accession>A0A8J4LMV6</accession>
<feature type="compositionally biased region" description="Low complexity" evidence="1">
    <location>
        <begin position="411"/>
        <end position="439"/>
    </location>
</feature>
<dbReference type="AlphaFoldDB" id="A0A8J4LMV6"/>
<evidence type="ECO:0000313" key="3">
    <source>
        <dbReference type="Proteomes" id="UP000722791"/>
    </source>
</evidence>
<protein>
    <submittedName>
        <fullName evidence="2">Uncharacterized protein</fullName>
    </submittedName>
</protein>
<sequence length="513" mass="54439">MGIDGTSSELGPLAQALQRRRSAASNQDQQAHAMGKYMAPPLPPNSPNRKPLGDCNTAAKRALGPNGRRPHELFIPRPGATDLQDRSSAGGAMQHRNCPTSDQRTSASGCEQRPGVKGFEHRHEYRDKRTSDATDSEYQPSSAAGIETRTNTTGFEKRPSAMGNSGFRGNGSILDQRPSATAGYDPRPNAMGFEQRPNMTGFEPRLRSAASAEQRPNALADLGQRPAPAISLDTRPNAGATSEQSPRQGGLDPHPNDAGSTDKRPGVAAASDPHHNGSAGIQLRPNSITAVNPRPSTTSDFELNPNASVGSQSTFSAAEGSDPLPLLSARSLRTPKPTNAQPQYANPAAHPPQQQAQQASYQAGLQRPSTSNLERSSVGPLTAAAVNLASSQRRPNAGSAGTLRASTGALPPTSKKTTEPTSSISGAKGTTTTVATRARSSADSISWMDICAEGRAEADRKRGLTLPNDHKSELKQWLYHDIMQRQGHPLHVQKNIGFQYTQPGVSLPPQLVR</sequence>
<comment type="caution">
    <text evidence="2">The sequence shown here is derived from an EMBL/GenBank/DDBJ whole genome shotgun (WGS) entry which is preliminary data.</text>
</comment>
<reference evidence="2" key="1">
    <citation type="journal article" date="2021" name="Proc. Natl. Acad. Sci. U.S.A.">
        <title>Three genomes in the algal genus Volvox reveal the fate of a haploid sex-determining region after a transition to homothallism.</title>
        <authorList>
            <person name="Yamamoto K."/>
            <person name="Hamaji T."/>
            <person name="Kawai-Toyooka H."/>
            <person name="Matsuzaki R."/>
            <person name="Takahashi F."/>
            <person name="Nishimura Y."/>
            <person name="Kawachi M."/>
            <person name="Noguchi H."/>
            <person name="Minakuchi Y."/>
            <person name="Umen J.G."/>
            <person name="Toyoda A."/>
            <person name="Nozaki H."/>
        </authorList>
    </citation>
    <scope>NUCLEOTIDE SEQUENCE</scope>
    <source>
        <strain evidence="2">NIES-3785</strain>
    </source>
</reference>
<name>A0A8J4LMV6_9CHLO</name>
<feature type="region of interest" description="Disordered" evidence="1">
    <location>
        <begin position="389"/>
        <end position="439"/>
    </location>
</feature>
<feature type="compositionally biased region" description="Polar residues" evidence="1">
    <location>
        <begin position="97"/>
        <end position="109"/>
    </location>
</feature>
<dbReference type="OrthoDB" id="539794at2759"/>
<feature type="region of interest" description="Disordered" evidence="1">
    <location>
        <begin position="1"/>
        <end position="377"/>
    </location>
</feature>
<dbReference type="Proteomes" id="UP000722791">
    <property type="component" value="Unassembled WGS sequence"/>
</dbReference>